<organism evidence="1 2">
    <name type="scientific">Portunus trituberculatus</name>
    <name type="common">Swimming crab</name>
    <name type="synonym">Neptunus trituberculatus</name>
    <dbReference type="NCBI Taxonomy" id="210409"/>
    <lineage>
        <taxon>Eukaryota</taxon>
        <taxon>Metazoa</taxon>
        <taxon>Ecdysozoa</taxon>
        <taxon>Arthropoda</taxon>
        <taxon>Crustacea</taxon>
        <taxon>Multicrustacea</taxon>
        <taxon>Malacostraca</taxon>
        <taxon>Eumalacostraca</taxon>
        <taxon>Eucarida</taxon>
        <taxon>Decapoda</taxon>
        <taxon>Pleocyemata</taxon>
        <taxon>Brachyura</taxon>
        <taxon>Eubrachyura</taxon>
        <taxon>Portunoidea</taxon>
        <taxon>Portunidae</taxon>
        <taxon>Portuninae</taxon>
        <taxon>Portunus</taxon>
    </lineage>
</organism>
<dbReference type="Proteomes" id="UP000324222">
    <property type="component" value="Unassembled WGS sequence"/>
</dbReference>
<keyword evidence="2" id="KW-1185">Reference proteome</keyword>
<evidence type="ECO:0000313" key="2">
    <source>
        <dbReference type="Proteomes" id="UP000324222"/>
    </source>
</evidence>
<dbReference type="AlphaFoldDB" id="A0A5B7I4V5"/>
<sequence>MLTNMQMKTYNPTTPSTTRSAEPRIYCQLYRRICTLTQLVAPVSPARPFSSSLPLLVTRTDAYGKRKKGYKDEERREGG</sequence>
<dbReference type="EMBL" id="VSRR010053912">
    <property type="protein sequence ID" value="MPC80401.1"/>
    <property type="molecule type" value="Genomic_DNA"/>
</dbReference>
<proteinExistence type="predicted"/>
<comment type="caution">
    <text evidence="1">The sequence shown here is derived from an EMBL/GenBank/DDBJ whole genome shotgun (WGS) entry which is preliminary data.</text>
</comment>
<accession>A0A5B7I4V5</accession>
<evidence type="ECO:0000313" key="1">
    <source>
        <dbReference type="EMBL" id="MPC80401.1"/>
    </source>
</evidence>
<name>A0A5B7I4V5_PORTR</name>
<reference evidence="1 2" key="1">
    <citation type="submission" date="2019-05" db="EMBL/GenBank/DDBJ databases">
        <title>Another draft genome of Portunus trituberculatus and its Hox gene families provides insights of decapod evolution.</title>
        <authorList>
            <person name="Jeong J.-H."/>
            <person name="Song I."/>
            <person name="Kim S."/>
            <person name="Choi T."/>
            <person name="Kim D."/>
            <person name="Ryu S."/>
            <person name="Kim W."/>
        </authorList>
    </citation>
    <scope>NUCLEOTIDE SEQUENCE [LARGE SCALE GENOMIC DNA]</scope>
    <source>
        <tissue evidence="1">Muscle</tissue>
    </source>
</reference>
<protein>
    <submittedName>
        <fullName evidence="1">Uncharacterized protein</fullName>
    </submittedName>
</protein>
<gene>
    <name evidence="1" type="ORF">E2C01_074979</name>
</gene>